<keyword evidence="2" id="KW-1185">Reference proteome</keyword>
<accession>A0ABS5R640</accession>
<reference evidence="1" key="1">
    <citation type="submission" date="2021-05" db="EMBL/GenBank/DDBJ databases">
        <authorList>
            <person name="Sun Q."/>
            <person name="Inoue M."/>
        </authorList>
    </citation>
    <scope>NUCLEOTIDE SEQUENCE</scope>
    <source>
        <strain evidence="1">VKM B-3255</strain>
    </source>
</reference>
<gene>
    <name evidence="1" type="ORF">KIP89_04000</name>
</gene>
<sequence>MSELLPCPFCGGQPEVLDDRVIFFVRCDQCKPFSTVIYGESVRHLDHEGTEADFEAVDWDSLKQSAIDAWNRRAPHPSPPDKEG</sequence>
<evidence type="ECO:0000313" key="1">
    <source>
        <dbReference type="EMBL" id="MBS9476264.1"/>
    </source>
</evidence>
<name>A0ABS5R640_9HYPH</name>
<dbReference type="Pfam" id="PF14354">
    <property type="entry name" value="Lar_restr_allev"/>
    <property type="match status" value="1"/>
</dbReference>
<organism evidence="1 2">
    <name type="scientific">Ancylobacter radicis</name>
    <dbReference type="NCBI Taxonomy" id="2836179"/>
    <lineage>
        <taxon>Bacteria</taxon>
        <taxon>Pseudomonadati</taxon>
        <taxon>Pseudomonadota</taxon>
        <taxon>Alphaproteobacteria</taxon>
        <taxon>Hyphomicrobiales</taxon>
        <taxon>Xanthobacteraceae</taxon>
        <taxon>Ancylobacter</taxon>
    </lineage>
</organism>
<protein>
    <submittedName>
        <fullName evidence="1">Lar family restriction alleviation protein</fullName>
    </submittedName>
</protein>
<dbReference type="RefSeq" id="WP_213754121.1">
    <property type="nucleotide sequence ID" value="NZ_JAHCQH010000014.1"/>
</dbReference>
<dbReference type="EMBL" id="JAHCQH010000014">
    <property type="protein sequence ID" value="MBS9476264.1"/>
    <property type="molecule type" value="Genomic_DNA"/>
</dbReference>
<evidence type="ECO:0000313" key="2">
    <source>
        <dbReference type="Proteomes" id="UP001166585"/>
    </source>
</evidence>
<comment type="caution">
    <text evidence="1">The sequence shown here is derived from an EMBL/GenBank/DDBJ whole genome shotgun (WGS) entry which is preliminary data.</text>
</comment>
<dbReference type="Proteomes" id="UP001166585">
    <property type="component" value="Unassembled WGS sequence"/>
</dbReference>
<proteinExistence type="predicted"/>